<dbReference type="GeneID" id="16070979"/>
<dbReference type="eggNOG" id="KOG2894">
    <property type="taxonomic scope" value="Eukaryota"/>
</dbReference>
<proteinExistence type="predicted"/>
<dbReference type="InterPro" id="IPR048337">
    <property type="entry name" value="FAM50A/XAP5_C"/>
</dbReference>
<dbReference type="PANTHER" id="PTHR12722">
    <property type="entry name" value="XAP-5 PROTEIN-RELATED"/>
    <property type="match status" value="1"/>
</dbReference>
<evidence type="ECO:0000256" key="1">
    <source>
        <dbReference type="SAM" id="Coils"/>
    </source>
</evidence>
<dbReference type="PANTHER" id="PTHR12722:SF0">
    <property type="entry name" value="PROTEIN FAM50A"/>
    <property type="match status" value="1"/>
</dbReference>
<evidence type="ECO:0000313" key="4">
    <source>
        <dbReference type="Proteomes" id="UP000007799"/>
    </source>
</evidence>
<dbReference type="Proteomes" id="UP000007799">
    <property type="component" value="Unassembled WGS sequence"/>
</dbReference>
<dbReference type="Pfam" id="PF04921">
    <property type="entry name" value="XAP5"/>
    <property type="match status" value="1"/>
</dbReference>
<dbReference type="GO" id="GO:0005634">
    <property type="term" value="C:nucleus"/>
    <property type="evidence" value="ECO:0007669"/>
    <property type="project" value="InterPro"/>
</dbReference>
<dbReference type="AlphaFoldDB" id="F2UK86"/>
<dbReference type="GO" id="GO:0006325">
    <property type="term" value="P:chromatin organization"/>
    <property type="evidence" value="ECO:0007669"/>
    <property type="project" value="TreeGrafter"/>
</dbReference>
<dbReference type="FunCoup" id="F2UK86">
    <property type="interactions" value="891"/>
</dbReference>
<organism evidence="4">
    <name type="scientific">Salpingoeca rosetta (strain ATCC 50818 / BSB-021)</name>
    <dbReference type="NCBI Taxonomy" id="946362"/>
    <lineage>
        <taxon>Eukaryota</taxon>
        <taxon>Choanoflagellata</taxon>
        <taxon>Craspedida</taxon>
        <taxon>Salpingoecidae</taxon>
        <taxon>Salpingoeca</taxon>
    </lineage>
</organism>
<keyword evidence="4" id="KW-1185">Reference proteome</keyword>
<feature type="domain" description="FAM50A/XAP5 C-terminal" evidence="2">
    <location>
        <begin position="179"/>
        <end position="310"/>
    </location>
</feature>
<evidence type="ECO:0000259" key="2">
    <source>
        <dbReference type="Pfam" id="PF04921"/>
    </source>
</evidence>
<evidence type="ECO:0000313" key="3">
    <source>
        <dbReference type="EMBL" id="EGD77535.1"/>
    </source>
</evidence>
<dbReference type="OrthoDB" id="1562195at2759"/>
<feature type="coiled-coil region" evidence="1">
    <location>
        <begin position="18"/>
        <end position="97"/>
    </location>
</feature>
<dbReference type="OMA" id="DFIWVFL"/>
<dbReference type="InterPro" id="IPR007005">
    <property type="entry name" value="XAP5"/>
</dbReference>
<protein>
    <recommendedName>
        <fullName evidence="2">FAM50A/XAP5 C-terminal domain-containing protein</fullName>
    </recommendedName>
</protein>
<sequence length="318" mass="36891">MSDLRANANRSKAYIRQREMADMEMERKRKKIQEQSERNANIAAKFASENESVEAQIRAKTYGLVTLEQMKAAAKAAEEERSRKVAEAEKAQKAKKKKKNRKMAKVALSFDLEEEGDTDDVLEKVKSKAGNNIKRLGKNPEVDTSFIPDVEREEELRKKREELRKEWLEKQAALKNEPAEIVYSYWDGSGHRRTVQVKKGDTVGQFLQAALKDLRPDFNDLKSTTSDQLMYIKEDTIVPQHYTFYDLIVTKARARTGPLFDEKAIVDVHVRSDATIEKETHIGKVCTRNWYEKHKHIFPASSWENYDPIEYAKYQIEE</sequence>
<dbReference type="STRING" id="946362.F2UK86"/>
<dbReference type="KEGG" id="sre:PTSG_08633"/>
<dbReference type="EMBL" id="GL832978">
    <property type="protein sequence ID" value="EGD77535.1"/>
    <property type="molecule type" value="Genomic_DNA"/>
</dbReference>
<gene>
    <name evidence="3" type="ORF">PTSG_08633</name>
</gene>
<accession>F2UK86</accession>
<reference evidence="3" key="1">
    <citation type="submission" date="2009-08" db="EMBL/GenBank/DDBJ databases">
        <title>Annotation of Salpingoeca rosetta.</title>
        <authorList>
            <consortium name="The Broad Institute Genome Sequencing Platform"/>
            <person name="Russ C."/>
            <person name="Cuomo C."/>
            <person name="Burger G."/>
            <person name="Gray M.W."/>
            <person name="Holland P.W.H."/>
            <person name="King N."/>
            <person name="Lang F.B.F."/>
            <person name="Roger A.J."/>
            <person name="Ruiz-Trillo I."/>
            <person name="Young S.K."/>
            <person name="Zeng Q."/>
            <person name="Gargeya S."/>
            <person name="Alvarado L."/>
            <person name="Berlin A."/>
            <person name="Chapman S.B."/>
            <person name="Chen Z."/>
            <person name="Freedman E."/>
            <person name="Gellesch M."/>
            <person name="Goldberg J."/>
            <person name="Griggs A."/>
            <person name="Gujja S."/>
            <person name="Heilman E."/>
            <person name="Heiman D."/>
            <person name="Howarth C."/>
            <person name="Mehta T."/>
            <person name="Neiman D."/>
            <person name="Pearson M."/>
            <person name="Roberts A."/>
            <person name="Saif S."/>
            <person name="Shea T."/>
            <person name="Shenoy N."/>
            <person name="Sisk P."/>
            <person name="Stolte C."/>
            <person name="Sykes S."/>
            <person name="White J."/>
            <person name="Yandava C."/>
            <person name="Haas B."/>
            <person name="Nusbaum C."/>
            <person name="Birren B."/>
        </authorList>
    </citation>
    <scope>NUCLEOTIDE SEQUENCE [LARGE SCALE GENOMIC DNA]</scope>
    <source>
        <strain evidence="3">ATCC 50818</strain>
    </source>
</reference>
<dbReference type="InParanoid" id="F2UK86"/>
<dbReference type="RefSeq" id="XP_004990423.1">
    <property type="nucleotide sequence ID" value="XM_004990366.1"/>
</dbReference>
<name>F2UK86_SALR5</name>
<keyword evidence="1" id="KW-0175">Coiled coil</keyword>